<sequence length="520" mass="59433">MLFLLFLSFVPLAVAKNELYMGYKVYNVKLTSQEQQDHFNLLKSDIIDYWIKPNFKYGVTGLAMLPPSQVNWFEERLEDINIEKDILIDDVYEHLLQYESRQTARIDENDNTDEIDNNNTDESDSNNTDEGDNNNTDEDSNTSNTDEDDINLTVEDDNNNTDEDNNNNTDEDDNNNNTDEDDNNITDEDDNNNTEEEDEDTEKIDESEEDEEINFAYDAYYRYDVILRHIYNLKERYENSPRVSIEVVEFGTTDLGRPLVYLKVTSRTEVSKPIIVIESGINPRQWITIPSALNIVDQILAENEASLLDNFEWIVIPVVNPDGYEYTHTDLRFWEKNLSTKSDLSFICPGVNINRNFDIAWSISDSSSSACSHLYAGVEATSEIETRFLQSIIETYKERISLYISLQNGGRLISYPWQYEFAASEYCPPSPPVGDVETRRDNTRRWAAASSRQPLHPILRLPSMVVGPCARSARIATTILLANPAVKQQCLHCCVSAWRMFMGGGDLLPSGDQIARLPSG</sequence>
<name>A0ACC0KWL1_CHOFU</name>
<evidence type="ECO:0000313" key="2">
    <source>
        <dbReference type="Proteomes" id="UP001064048"/>
    </source>
</evidence>
<accession>A0ACC0KWL1</accession>
<gene>
    <name evidence="1" type="ORF">MSG28_009036</name>
</gene>
<proteinExistence type="predicted"/>
<reference evidence="1 2" key="1">
    <citation type="journal article" date="2022" name="Genome Biol. Evol.">
        <title>The Spruce Budworm Genome: Reconstructing the Evolutionary History of Antifreeze Proteins.</title>
        <authorList>
            <person name="Beliveau C."/>
            <person name="Gagne P."/>
            <person name="Picq S."/>
            <person name="Vernygora O."/>
            <person name="Keeling C.I."/>
            <person name="Pinkney K."/>
            <person name="Doucet D."/>
            <person name="Wen F."/>
            <person name="Johnston J.S."/>
            <person name="Maaroufi H."/>
            <person name="Boyle B."/>
            <person name="Laroche J."/>
            <person name="Dewar K."/>
            <person name="Juretic N."/>
            <person name="Blackburn G."/>
            <person name="Nisole A."/>
            <person name="Brunet B."/>
            <person name="Brandao M."/>
            <person name="Lumley L."/>
            <person name="Duan J."/>
            <person name="Quan G."/>
            <person name="Lucarotti C.J."/>
            <person name="Roe A.D."/>
            <person name="Sperling F.A.H."/>
            <person name="Levesque R.C."/>
            <person name="Cusson M."/>
        </authorList>
    </citation>
    <scope>NUCLEOTIDE SEQUENCE [LARGE SCALE GENOMIC DNA]</scope>
    <source>
        <strain evidence="1">Glfc:IPQL:Cfum</strain>
    </source>
</reference>
<protein>
    <submittedName>
        <fullName evidence="1">Uncharacterized protein</fullName>
    </submittedName>
</protein>
<comment type="caution">
    <text evidence="1">The sequence shown here is derived from an EMBL/GenBank/DDBJ whole genome shotgun (WGS) entry which is preliminary data.</text>
</comment>
<dbReference type="Proteomes" id="UP001064048">
    <property type="component" value="Chromosome 15"/>
</dbReference>
<dbReference type="EMBL" id="CM046115">
    <property type="protein sequence ID" value="KAI8440682.1"/>
    <property type="molecule type" value="Genomic_DNA"/>
</dbReference>
<keyword evidence="2" id="KW-1185">Reference proteome</keyword>
<organism evidence="1 2">
    <name type="scientific">Choristoneura fumiferana</name>
    <name type="common">Spruce budworm moth</name>
    <name type="synonym">Archips fumiferana</name>
    <dbReference type="NCBI Taxonomy" id="7141"/>
    <lineage>
        <taxon>Eukaryota</taxon>
        <taxon>Metazoa</taxon>
        <taxon>Ecdysozoa</taxon>
        <taxon>Arthropoda</taxon>
        <taxon>Hexapoda</taxon>
        <taxon>Insecta</taxon>
        <taxon>Pterygota</taxon>
        <taxon>Neoptera</taxon>
        <taxon>Endopterygota</taxon>
        <taxon>Lepidoptera</taxon>
        <taxon>Glossata</taxon>
        <taxon>Ditrysia</taxon>
        <taxon>Tortricoidea</taxon>
        <taxon>Tortricidae</taxon>
        <taxon>Tortricinae</taxon>
        <taxon>Choristoneura</taxon>
    </lineage>
</organism>
<evidence type="ECO:0000313" key="1">
    <source>
        <dbReference type="EMBL" id="KAI8440682.1"/>
    </source>
</evidence>